<reference evidence="6 7" key="1">
    <citation type="submission" date="2019-12" db="EMBL/GenBank/DDBJ databases">
        <title>Paraburkholderia acidiphila 7Q-K02 sp. nov and Paraburkholderia acidisoli DHF22 sp. nov., two strains isolated from forest soil.</title>
        <authorList>
            <person name="Gao Z."/>
            <person name="Qiu L."/>
        </authorList>
    </citation>
    <scope>NUCLEOTIDE SEQUENCE [LARGE SCALE GENOMIC DNA]</scope>
    <source>
        <strain evidence="6 7">DHF22</strain>
    </source>
</reference>
<keyword evidence="6" id="KW-0503">Monooxygenase</keyword>
<dbReference type="PANTHER" id="PTHR48083:SF19">
    <property type="entry name" value="FLAVIN-DEPENDENT MONOOXYGENASE, OXYGENASE SUBUNIT HSAA"/>
    <property type="match status" value="1"/>
</dbReference>
<dbReference type="InterPro" id="IPR013786">
    <property type="entry name" value="AcylCoA_DH/ox_N"/>
</dbReference>
<dbReference type="GO" id="GO:0050660">
    <property type="term" value="F:flavin adenine dinucleotide binding"/>
    <property type="evidence" value="ECO:0007669"/>
    <property type="project" value="InterPro"/>
</dbReference>
<dbReference type="Pfam" id="PF02771">
    <property type="entry name" value="Acyl-CoA_dh_N"/>
    <property type="match status" value="1"/>
</dbReference>
<dbReference type="Gene3D" id="2.40.110.10">
    <property type="entry name" value="Butyryl-CoA Dehydrogenase, subunit A, domain 2"/>
    <property type="match status" value="1"/>
</dbReference>
<dbReference type="GO" id="GO:0005737">
    <property type="term" value="C:cytoplasm"/>
    <property type="evidence" value="ECO:0007669"/>
    <property type="project" value="TreeGrafter"/>
</dbReference>
<dbReference type="EMBL" id="CP046915">
    <property type="protein sequence ID" value="QGZ64725.1"/>
    <property type="molecule type" value="Genomic_DNA"/>
</dbReference>
<dbReference type="KEGG" id="pacs:FAZ98_23130"/>
<dbReference type="AlphaFoldDB" id="A0A7Z2GMW6"/>
<keyword evidence="7" id="KW-1185">Reference proteome</keyword>
<dbReference type="PANTHER" id="PTHR48083">
    <property type="entry name" value="MEDIUM-CHAIN SPECIFIC ACYL-COA DEHYDROGENASE, MITOCHONDRIAL-RELATED"/>
    <property type="match status" value="1"/>
</dbReference>
<dbReference type="InterPro" id="IPR013107">
    <property type="entry name" value="Acyl-CoA_DH_C"/>
</dbReference>
<organism evidence="6 7">
    <name type="scientific">Paraburkholderia acidisoli</name>
    <dbReference type="NCBI Taxonomy" id="2571748"/>
    <lineage>
        <taxon>Bacteria</taxon>
        <taxon>Pseudomonadati</taxon>
        <taxon>Pseudomonadota</taxon>
        <taxon>Betaproteobacteria</taxon>
        <taxon>Burkholderiales</taxon>
        <taxon>Burkholderiaceae</taxon>
        <taxon>Paraburkholderia</taxon>
    </lineage>
</organism>
<sequence>MAQSNAAAQSTPKSATNSAAQVPAQSAEVFSLEPHAAWGAPPSARYEALAARFRPVFARIRASAVERDVQHRLPHEEIRWVREAGFTRLRLPSERHGFDATLPELFGLLIELGAADTNVVNAIRAHLGFVEDVLTAPEKAWREHWLERLANGETIGAGLSEAGSAKVGTFATHLTRSAQGVRLNGTKFYTTGSLFADWVAVGAQDGDDTVYLQVPRNAPGVEIVDDWDGFGQALTASGTAHFTDVAVDPAWIRPTSTRFPYAVPFYQLVHLASLAGIGRALADDVARRVRQRDRVYSHGNAARVSDDPQILQVVGRVHGAAYAASAISQQASRALQRSYDAHLDTNATDAQRQHATTEAHVEVDQSVSVITRLVLDASTELFDALGASATLRTAGLDRYWRNARTISSHNPRVYRERQVGAYAVNGEAPPSFYRVGKS</sequence>
<dbReference type="PIRSF" id="PIRSF016578">
    <property type="entry name" value="HsaA"/>
    <property type="match status" value="1"/>
</dbReference>
<evidence type="ECO:0000313" key="7">
    <source>
        <dbReference type="Proteomes" id="UP000433577"/>
    </source>
</evidence>
<gene>
    <name evidence="6" type="ORF">FAZ98_23130</name>
</gene>
<evidence type="ECO:0000256" key="3">
    <source>
        <dbReference type="SAM" id="MobiDB-lite"/>
    </source>
</evidence>
<proteinExistence type="inferred from homology"/>
<dbReference type="InterPro" id="IPR050741">
    <property type="entry name" value="Acyl-CoA_dehydrogenase"/>
</dbReference>
<evidence type="ECO:0000313" key="6">
    <source>
        <dbReference type="EMBL" id="QGZ64725.1"/>
    </source>
</evidence>
<name>A0A7Z2GMW6_9BURK</name>
<dbReference type="GO" id="GO:0003995">
    <property type="term" value="F:acyl-CoA dehydrogenase activity"/>
    <property type="evidence" value="ECO:0007669"/>
    <property type="project" value="TreeGrafter"/>
</dbReference>
<evidence type="ECO:0000259" key="4">
    <source>
        <dbReference type="Pfam" id="PF02771"/>
    </source>
</evidence>
<feature type="domain" description="Acyl-CoA dehydrogenase/oxidase N-terminal" evidence="4">
    <location>
        <begin position="59"/>
        <end position="153"/>
    </location>
</feature>
<feature type="region of interest" description="Disordered" evidence="3">
    <location>
        <begin position="1"/>
        <end position="23"/>
    </location>
</feature>
<dbReference type="InterPro" id="IPR036250">
    <property type="entry name" value="AcylCo_DH-like_C"/>
</dbReference>
<protein>
    <submittedName>
        <fullName evidence="6">Monooxygenase</fullName>
    </submittedName>
</protein>
<dbReference type="Gene3D" id="1.20.140.10">
    <property type="entry name" value="Butyryl-CoA Dehydrogenase, subunit A, domain 3"/>
    <property type="match status" value="1"/>
</dbReference>
<dbReference type="GO" id="GO:0033539">
    <property type="term" value="P:fatty acid beta-oxidation using acyl-CoA dehydrogenase"/>
    <property type="evidence" value="ECO:0007669"/>
    <property type="project" value="TreeGrafter"/>
</dbReference>
<dbReference type="SUPFAM" id="SSF56645">
    <property type="entry name" value="Acyl-CoA dehydrogenase NM domain-like"/>
    <property type="match status" value="1"/>
</dbReference>
<keyword evidence="1" id="KW-0560">Oxidoreductase</keyword>
<evidence type="ECO:0000256" key="2">
    <source>
        <dbReference type="ARBA" id="ARBA00049661"/>
    </source>
</evidence>
<dbReference type="Pfam" id="PF08028">
    <property type="entry name" value="Acyl-CoA_dh_2"/>
    <property type="match status" value="1"/>
</dbReference>
<dbReference type="SUPFAM" id="SSF47203">
    <property type="entry name" value="Acyl-CoA dehydrogenase C-terminal domain-like"/>
    <property type="match status" value="1"/>
</dbReference>
<dbReference type="RefSeq" id="WP_158954440.1">
    <property type="nucleotide sequence ID" value="NZ_CP046915.1"/>
</dbReference>
<dbReference type="GO" id="GO:0016712">
    <property type="term" value="F:oxidoreductase activity, acting on paired donors, with incorporation or reduction of molecular oxygen, reduced flavin or flavoprotein as one donor, and incorporation of one atom of oxygen"/>
    <property type="evidence" value="ECO:0007669"/>
    <property type="project" value="TreeGrafter"/>
</dbReference>
<evidence type="ECO:0000259" key="5">
    <source>
        <dbReference type="Pfam" id="PF08028"/>
    </source>
</evidence>
<dbReference type="Gene3D" id="1.10.540.10">
    <property type="entry name" value="Acyl-CoA dehydrogenase/oxidase, N-terminal domain"/>
    <property type="match status" value="1"/>
</dbReference>
<feature type="domain" description="Acyl-CoA dehydrogenase C-terminal" evidence="5">
    <location>
        <begin position="270"/>
        <end position="409"/>
    </location>
</feature>
<dbReference type="InterPro" id="IPR046373">
    <property type="entry name" value="Acyl-CoA_Oxase/DH_mid-dom_sf"/>
</dbReference>
<dbReference type="Proteomes" id="UP000433577">
    <property type="component" value="Chromosome 3"/>
</dbReference>
<dbReference type="InterPro" id="IPR009100">
    <property type="entry name" value="AcylCoA_DH/oxidase_NM_dom_sf"/>
</dbReference>
<evidence type="ECO:0000256" key="1">
    <source>
        <dbReference type="ARBA" id="ARBA00023002"/>
    </source>
</evidence>
<accession>A0A7Z2GMW6</accession>
<dbReference type="InterPro" id="IPR037069">
    <property type="entry name" value="AcylCoA_DH/ox_N_sf"/>
</dbReference>
<dbReference type="OrthoDB" id="6184213at2"/>
<comment type="similarity">
    <text evidence="2">Belongs to the HpaH/HsaA monooxygenase family.</text>
</comment>